<accession>A0A7X0BW10</accession>
<dbReference type="EMBL" id="JACHJB010000001">
    <property type="protein sequence ID" value="MBB6343648.1"/>
    <property type="molecule type" value="Genomic_DNA"/>
</dbReference>
<dbReference type="SUPFAM" id="SSF51735">
    <property type="entry name" value="NAD(P)-binding Rossmann-fold domains"/>
    <property type="match status" value="2"/>
</dbReference>
<dbReference type="InterPro" id="IPR036291">
    <property type="entry name" value="NAD(P)-bd_dom_sf"/>
</dbReference>
<evidence type="ECO:0000256" key="5">
    <source>
        <dbReference type="ARBA" id="ARBA00023065"/>
    </source>
</evidence>
<keyword evidence="5" id="KW-0406">Ion transport</keyword>
<dbReference type="Pfam" id="PF06241">
    <property type="entry name" value="Castor_Poll_mid"/>
    <property type="match status" value="1"/>
</dbReference>
<gene>
    <name evidence="10" type="ORF">FHU36_000157</name>
</gene>
<dbReference type="Proteomes" id="UP000583800">
    <property type="component" value="Unassembled WGS sequence"/>
</dbReference>
<dbReference type="AlphaFoldDB" id="A0A7X0BW10"/>
<keyword evidence="11" id="KW-1185">Reference proteome</keyword>
<evidence type="ECO:0000256" key="8">
    <source>
        <dbReference type="SAM" id="Phobius"/>
    </source>
</evidence>
<evidence type="ECO:0000313" key="11">
    <source>
        <dbReference type="Proteomes" id="UP000583800"/>
    </source>
</evidence>
<protein>
    <submittedName>
        <fullName evidence="10">Voltage-gated potassium channel Kch</fullName>
    </submittedName>
</protein>
<proteinExistence type="predicted"/>
<dbReference type="PANTHER" id="PTHR31563">
    <property type="entry name" value="ION CHANNEL POLLUX-RELATED"/>
    <property type="match status" value="1"/>
</dbReference>
<dbReference type="RefSeq" id="WP_312891381.1">
    <property type="nucleotide sequence ID" value="NZ_JACHJB010000001.1"/>
</dbReference>
<comment type="subcellular location">
    <subcellularLocation>
        <location evidence="1">Endomembrane system</location>
        <topology evidence="1">Multi-pass membrane protein</topology>
    </subcellularLocation>
</comment>
<dbReference type="InterPro" id="IPR010420">
    <property type="entry name" value="CASTOR/POLLUX/SYM8_dom"/>
</dbReference>
<dbReference type="PANTHER" id="PTHR31563:SF10">
    <property type="entry name" value="ION CHANNEL POLLUX-RELATED"/>
    <property type="match status" value="1"/>
</dbReference>
<sequence length="632" mass="68309">MVKIIREARYGVARATFRERARYWFDNTMSRGTASLVGWLAVVSVALIFVVTGLTLWLAPDEPDGASGPGEVLWITLMHALTPGKLASDKGSIAYMAVMFAASLGGLFIVSMLVGLLSNGLREKVDRLRRGRSRIVEKGHTVVLGWSDQVFTIVSELVKAQAGQPGSVIAVLADRDKLDMEEEIRDHVGDFGRTRLVCRTGRPTEPHDLALMNLATARSVVVLSPDGDDPDAHVIKILLALAKREGAHPPAVAAITASRNIAAARLAGGDEVHLVDSDDTASQLIVQSSRQSGMSVVCMDLLNFDGGEVYMRPGADLAGRTYGQALDAYENASVIGLRKPSGVVLNPPMDTLVTGADQVIVIAQDAVGIRPATREPDVDAGAIVADDCPALQAERTLLLNWNGRAEQIIRYLDAYVVPGAVVEIATDHPKAGADLSGLRNLTVNVKDCDTTDRYALESLGVGLFQHVIVLSDDRYTAHHADTRTLMTLLQLRDMQRTLGEHYSIVSEMHEESNRVLAEVTEADDIVISDTVIGLLLAQLAQNRHLADVFGQLFDPRGSEIYPRPACSYVRPGEKVTFSTIVEAARRKGETAIGYRDASGRNTPPHYGIVLNPPKSRSVVLGENDSVIVLAER</sequence>
<dbReference type="GO" id="GO:0012505">
    <property type="term" value="C:endomembrane system"/>
    <property type="evidence" value="ECO:0007669"/>
    <property type="project" value="UniProtKB-SubCell"/>
</dbReference>
<feature type="transmembrane region" description="Helical" evidence="8">
    <location>
        <begin position="36"/>
        <end position="59"/>
    </location>
</feature>
<evidence type="ECO:0000256" key="3">
    <source>
        <dbReference type="ARBA" id="ARBA00022692"/>
    </source>
</evidence>
<evidence type="ECO:0000313" key="10">
    <source>
        <dbReference type="EMBL" id="MBB6343648.1"/>
    </source>
</evidence>
<feature type="transmembrane region" description="Helical" evidence="8">
    <location>
        <begin position="93"/>
        <end position="117"/>
    </location>
</feature>
<name>A0A7X0BW10_9ACTN</name>
<evidence type="ECO:0000259" key="9">
    <source>
        <dbReference type="Pfam" id="PF06241"/>
    </source>
</evidence>
<reference evidence="10 11" key="1">
    <citation type="submission" date="2020-08" db="EMBL/GenBank/DDBJ databases">
        <title>Sequencing the genomes of 1000 actinobacteria strains.</title>
        <authorList>
            <person name="Klenk H.-P."/>
        </authorList>
    </citation>
    <scope>NUCLEOTIDE SEQUENCE [LARGE SCALE GENOMIC DNA]</scope>
    <source>
        <strain evidence="10 11">DSM 45913</strain>
    </source>
</reference>
<keyword evidence="7 10" id="KW-0407">Ion channel</keyword>
<evidence type="ECO:0000256" key="4">
    <source>
        <dbReference type="ARBA" id="ARBA00022989"/>
    </source>
</evidence>
<comment type="caution">
    <text evidence="10">The sequence shown here is derived from an EMBL/GenBank/DDBJ whole genome shotgun (WGS) entry which is preliminary data.</text>
</comment>
<dbReference type="InterPro" id="IPR044849">
    <property type="entry name" value="CASTOR/POLLUX/SYM8-like"/>
</dbReference>
<evidence type="ECO:0000256" key="6">
    <source>
        <dbReference type="ARBA" id="ARBA00023136"/>
    </source>
</evidence>
<evidence type="ECO:0000256" key="2">
    <source>
        <dbReference type="ARBA" id="ARBA00022448"/>
    </source>
</evidence>
<evidence type="ECO:0000256" key="7">
    <source>
        <dbReference type="ARBA" id="ARBA00023303"/>
    </source>
</evidence>
<dbReference type="GO" id="GO:0034220">
    <property type="term" value="P:monoatomic ion transmembrane transport"/>
    <property type="evidence" value="ECO:0007669"/>
    <property type="project" value="UniProtKB-KW"/>
</dbReference>
<organism evidence="10 11">
    <name type="scientific">Nonomuraea muscovyensis</name>
    <dbReference type="NCBI Taxonomy" id="1124761"/>
    <lineage>
        <taxon>Bacteria</taxon>
        <taxon>Bacillati</taxon>
        <taxon>Actinomycetota</taxon>
        <taxon>Actinomycetes</taxon>
        <taxon>Streptosporangiales</taxon>
        <taxon>Streptosporangiaceae</taxon>
        <taxon>Nonomuraea</taxon>
    </lineage>
</organism>
<feature type="domain" description="CASTOR/POLLUX/SYM8 ion channel conserved" evidence="9">
    <location>
        <begin position="279"/>
        <end position="377"/>
    </location>
</feature>
<dbReference type="Gene3D" id="3.40.50.720">
    <property type="entry name" value="NAD(P)-binding Rossmann-like Domain"/>
    <property type="match status" value="2"/>
</dbReference>
<keyword evidence="2" id="KW-0813">Transport</keyword>
<keyword evidence="3 8" id="KW-0812">Transmembrane</keyword>
<evidence type="ECO:0000256" key="1">
    <source>
        <dbReference type="ARBA" id="ARBA00004127"/>
    </source>
</evidence>
<keyword evidence="6 8" id="KW-0472">Membrane</keyword>
<keyword evidence="4 8" id="KW-1133">Transmembrane helix</keyword>